<evidence type="ECO:0000256" key="2">
    <source>
        <dbReference type="ARBA" id="ARBA00023125"/>
    </source>
</evidence>
<dbReference type="EMBL" id="BAABGN010000002">
    <property type="protein sequence ID" value="GAA4418549.1"/>
    <property type="molecule type" value="Genomic_DNA"/>
</dbReference>
<dbReference type="PANTHER" id="PTHR43537:SF5">
    <property type="entry name" value="UXU OPERON TRANSCRIPTIONAL REGULATOR"/>
    <property type="match status" value="1"/>
</dbReference>
<accession>A0ABP8KX76</accession>
<comment type="caution">
    <text evidence="5">The sequence shown here is derived from an EMBL/GenBank/DDBJ whole genome shotgun (WGS) entry which is preliminary data.</text>
</comment>
<sequence length="242" mass="25762">MANDVVPATSATPRRAWRSVLERIESDLIDGTLGPGDRLPGERELAAHLGVGRSSVREALRVLEAMGLVRTASGSGPTSGAMIIATPRGGMSTLLRLQLAARGLPFEDIVATRVLLETSVVGALASAPPDLGQAEELLEAMKQQDLTPPEFLALDAQFHLTLAEASGNTVVAAVMAGLRTAIESYVQQGAAAVEDWTTMAAQLRAEHAGILEAIRRADARSARRRIEDHITGYYARTRPVHD</sequence>
<keyword evidence="6" id="KW-1185">Reference proteome</keyword>
<evidence type="ECO:0000259" key="4">
    <source>
        <dbReference type="PROSITE" id="PS50949"/>
    </source>
</evidence>
<dbReference type="SMART" id="SM00345">
    <property type="entry name" value="HTH_GNTR"/>
    <property type="match status" value="1"/>
</dbReference>
<proteinExistence type="predicted"/>
<dbReference type="InterPro" id="IPR011711">
    <property type="entry name" value="GntR_C"/>
</dbReference>
<dbReference type="Pfam" id="PF00392">
    <property type="entry name" value="GntR"/>
    <property type="match status" value="1"/>
</dbReference>
<evidence type="ECO:0000256" key="1">
    <source>
        <dbReference type="ARBA" id="ARBA00023015"/>
    </source>
</evidence>
<dbReference type="PANTHER" id="PTHR43537">
    <property type="entry name" value="TRANSCRIPTIONAL REGULATOR, GNTR FAMILY"/>
    <property type="match status" value="1"/>
</dbReference>
<dbReference type="Gene3D" id="1.20.120.530">
    <property type="entry name" value="GntR ligand-binding domain-like"/>
    <property type="match status" value="1"/>
</dbReference>
<evidence type="ECO:0000313" key="5">
    <source>
        <dbReference type="EMBL" id="GAA4418549.1"/>
    </source>
</evidence>
<keyword evidence="3" id="KW-0804">Transcription</keyword>
<dbReference type="SUPFAM" id="SSF48008">
    <property type="entry name" value="GntR ligand-binding domain-like"/>
    <property type="match status" value="1"/>
</dbReference>
<dbReference type="InterPro" id="IPR000524">
    <property type="entry name" value="Tscrpt_reg_HTH_GntR"/>
</dbReference>
<evidence type="ECO:0000256" key="3">
    <source>
        <dbReference type="ARBA" id="ARBA00023163"/>
    </source>
</evidence>
<reference evidence="6" key="1">
    <citation type="journal article" date="2019" name="Int. J. Syst. Evol. Microbiol.">
        <title>The Global Catalogue of Microorganisms (GCM) 10K type strain sequencing project: providing services to taxonomists for standard genome sequencing and annotation.</title>
        <authorList>
            <consortium name="The Broad Institute Genomics Platform"/>
            <consortium name="The Broad Institute Genome Sequencing Center for Infectious Disease"/>
            <person name="Wu L."/>
            <person name="Ma J."/>
        </authorList>
    </citation>
    <scope>NUCLEOTIDE SEQUENCE [LARGE SCALE GENOMIC DNA]</scope>
    <source>
        <strain evidence="6">JCM 17810</strain>
    </source>
</reference>
<keyword evidence="2" id="KW-0238">DNA-binding</keyword>
<gene>
    <name evidence="5" type="ORF">GCM10023169_08250</name>
</gene>
<dbReference type="CDD" id="cd07377">
    <property type="entry name" value="WHTH_GntR"/>
    <property type="match status" value="1"/>
</dbReference>
<dbReference type="InterPro" id="IPR008920">
    <property type="entry name" value="TF_FadR/GntR_C"/>
</dbReference>
<dbReference type="SUPFAM" id="SSF46785">
    <property type="entry name" value="Winged helix' DNA-binding domain"/>
    <property type="match status" value="1"/>
</dbReference>
<protein>
    <submittedName>
        <fullName evidence="5">FCD domain-containing protein</fullName>
    </submittedName>
</protein>
<dbReference type="Proteomes" id="UP001500622">
    <property type="component" value="Unassembled WGS sequence"/>
</dbReference>
<dbReference type="RefSeq" id="WP_345215207.1">
    <property type="nucleotide sequence ID" value="NZ_BAABGN010000002.1"/>
</dbReference>
<feature type="domain" description="HTH gntR-type" evidence="4">
    <location>
        <begin position="14"/>
        <end position="86"/>
    </location>
</feature>
<dbReference type="SMART" id="SM00895">
    <property type="entry name" value="FCD"/>
    <property type="match status" value="1"/>
</dbReference>
<name>A0ABP8KX76_9MICO</name>
<dbReference type="InterPro" id="IPR036390">
    <property type="entry name" value="WH_DNA-bd_sf"/>
</dbReference>
<evidence type="ECO:0000313" key="6">
    <source>
        <dbReference type="Proteomes" id="UP001500622"/>
    </source>
</evidence>
<dbReference type="Pfam" id="PF07729">
    <property type="entry name" value="FCD"/>
    <property type="match status" value="1"/>
</dbReference>
<dbReference type="Gene3D" id="1.10.10.10">
    <property type="entry name" value="Winged helix-like DNA-binding domain superfamily/Winged helix DNA-binding domain"/>
    <property type="match status" value="1"/>
</dbReference>
<organism evidence="5 6">
    <name type="scientific">Georgenia halophila</name>
    <dbReference type="NCBI Taxonomy" id="620889"/>
    <lineage>
        <taxon>Bacteria</taxon>
        <taxon>Bacillati</taxon>
        <taxon>Actinomycetota</taxon>
        <taxon>Actinomycetes</taxon>
        <taxon>Micrococcales</taxon>
        <taxon>Bogoriellaceae</taxon>
        <taxon>Georgenia</taxon>
    </lineage>
</organism>
<dbReference type="PROSITE" id="PS50949">
    <property type="entry name" value="HTH_GNTR"/>
    <property type="match status" value="1"/>
</dbReference>
<keyword evidence="1" id="KW-0805">Transcription regulation</keyword>
<dbReference type="InterPro" id="IPR036388">
    <property type="entry name" value="WH-like_DNA-bd_sf"/>
</dbReference>
<dbReference type="PRINTS" id="PR00035">
    <property type="entry name" value="HTHGNTR"/>
</dbReference>